<dbReference type="EMBL" id="JAGVSJ010000003">
    <property type="protein sequence ID" value="MBX8631284.1"/>
    <property type="molecule type" value="Genomic_DNA"/>
</dbReference>
<dbReference type="EMBL" id="JAHEAC010000012">
    <property type="protein sequence ID" value="MBX8643587.1"/>
    <property type="molecule type" value="Genomic_DNA"/>
</dbReference>
<evidence type="ECO:0000313" key="3">
    <source>
        <dbReference type="EMBL" id="MBX8643587.1"/>
    </source>
</evidence>
<evidence type="ECO:0000313" key="4">
    <source>
        <dbReference type="Proteomes" id="UP000716004"/>
    </source>
</evidence>
<evidence type="ECO:0000256" key="1">
    <source>
        <dbReference type="SAM" id="Phobius"/>
    </source>
</evidence>
<keyword evidence="1" id="KW-0812">Transmembrane</keyword>
<comment type="caution">
    <text evidence="2">The sequence shown here is derived from an EMBL/GenBank/DDBJ whole genome shotgun (WGS) entry which is preliminary data.</text>
</comment>
<sequence length="240" mass="25782">MLDVGIFLAAAGITLLEMAEAAAVGIALYGQTRDSSAFLAVAAGVLVIFIPTAIIGNYISLLPLIFVRLISATLLLYFGLRLTRSARRAVKTSLGLNKWKGSHGSEEEKGLLATGFSVGAVEAFEAAIVLVALYPNSYSSTLLGLIFGVLVVLIAAAALHSQVRKVKQANMKILVSALLLTFSAFWYAETVTNFTDLLLIPFFVVFLLIVHFVSHYGLHSPDIAHKENVQKKVSESDGKE</sequence>
<dbReference type="Pfam" id="PF16955">
    <property type="entry name" value="OFeT_1"/>
    <property type="match status" value="1"/>
</dbReference>
<dbReference type="AlphaFoldDB" id="A0A8J7YIZ5"/>
<proteinExistence type="predicted"/>
<protein>
    <recommendedName>
        <fullName evidence="5">GDT1 family protein</fullName>
    </recommendedName>
</protein>
<evidence type="ECO:0008006" key="5">
    <source>
        <dbReference type="Google" id="ProtNLM"/>
    </source>
</evidence>
<feature type="transmembrane region" description="Helical" evidence="1">
    <location>
        <begin position="140"/>
        <end position="159"/>
    </location>
</feature>
<gene>
    <name evidence="2" type="ORF">J9259_02000</name>
    <name evidence="3" type="ORF">KIY12_02500</name>
</gene>
<name>A0A8J7YIZ5_9ARCH</name>
<dbReference type="Proteomes" id="UP000750197">
    <property type="component" value="Unassembled WGS sequence"/>
</dbReference>
<evidence type="ECO:0000313" key="2">
    <source>
        <dbReference type="EMBL" id="MBX8631284.1"/>
    </source>
</evidence>
<keyword evidence="1" id="KW-1133">Transmembrane helix</keyword>
<keyword evidence="1" id="KW-0472">Membrane</keyword>
<dbReference type="InterPro" id="IPR031594">
    <property type="entry name" value="OFeT_1"/>
</dbReference>
<feature type="transmembrane region" description="Helical" evidence="1">
    <location>
        <begin position="6"/>
        <end position="30"/>
    </location>
</feature>
<feature type="transmembrane region" description="Helical" evidence="1">
    <location>
        <begin position="37"/>
        <end position="55"/>
    </location>
</feature>
<feature type="transmembrane region" description="Helical" evidence="1">
    <location>
        <begin position="200"/>
        <end position="218"/>
    </location>
</feature>
<organism evidence="2 4">
    <name type="scientific">Candidatus Sysuiplasma superficiale</name>
    <dbReference type="NCBI Taxonomy" id="2823368"/>
    <lineage>
        <taxon>Archaea</taxon>
        <taxon>Methanobacteriati</taxon>
        <taxon>Thermoplasmatota</taxon>
        <taxon>Thermoplasmata</taxon>
        <taxon>Candidatus Sysuiplasmatales</taxon>
        <taxon>Candidatus Sysuiplasmataceae</taxon>
        <taxon>Candidatus Sysuiplasma</taxon>
    </lineage>
</organism>
<accession>A0A8J7YIZ5</accession>
<feature type="transmembrane region" description="Helical" evidence="1">
    <location>
        <begin position="110"/>
        <end position="134"/>
    </location>
</feature>
<dbReference type="Proteomes" id="UP000716004">
    <property type="component" value="Unassembled WGS sequence"/>
</dbReference>
<feature type="transmembrane region" description="Helical" evidence="1">
    <location>
        <begin position="171"/>
        <end position="188"/>
    </location>
</feature>
<reference evidence="2" key="1">
    <citation type="submission" date="2021-04" db="EMBL/GenBank/DDBJ databases">
        <title>Genomic insights into ecological role and evolution of a novel Thermoplasmata order Candidatus Sysuiplasmatales.</title>
        <authorList>
            <person name="Yuan Y."/>
        </authorList>
    </citation>
    <scope>NUCLEOTIDE SEQUENCE</scope>
    <source>
        <strain evidence="3">TUT19-bin139</strain>
        <strain evidence="2">YP2-bin.285</strain>
    </source>
</reference>
<feature type="transmembrane region" description="Helical" evidence="1">
    <location>
        <begin position="61"/>
        <end position="80"/>
    </location>
</feature>